<gene>
    <name evidence="1" type="ORF">FVB9532_01967</name>
</gene>
<organism evidence="1 2">
    <name type="scientific">Mesonia oceanica</name>
    <dbReference type="NCBI Taxonomy" id="2687242"/>
    <lineage>
        <taxon>Bacteria</taxon>
        <taxon>Pseudomonadati</taxon>
        <taxon>Bacteroidota</taxon>
        <taxon>Flavobacteriia</taxon>
        <taxon>Flavobacteriales</taxon>
        <taxon>Flavobacteriaceae</taxon>
        <taxon>Mesonia</taxon>
    </lineage>
</organism>
<dbReference type="EMBL" id="CABVMM010000007">
    <property type="protein sequence ID" value="VVV00693.1"/>
    <property type="molecule type" value="Genomic_DNA"/>
</dbReference>
<reference evidence="1" key="1">
    <citation type="submission" date="2019-09" db="EMBL/GenBank/DDBJ databases">
        <authorList>
            <person name="Rodrigo-Torres L."/>
            <person name="Arahal R. D."/>
            <person name="Lucena T."/>
        </authorList>
    </citation>
    <scope>NUCLEOTIDE SEQUENCE</scope>
    <source>
        <strain evidence="1">ISS653</strain>
    </source>
</reference>
<protein>
    <submittedName>
        <fullName evidence="1">Uncharacterized protein</fullName>
    </submittedName>
</protein>
<evidence type="ECO:0000313" key="2">
    <source>
        <dbReference type="Proteomes" id="UP000356253"/>
    </source>
</evidence>
<comment type="caution">
    <text evidence="1">The sequence shown here is derived from an EMBL/GenBank/DDBJ whole genome shotgun (WGS) entry which is preliminary data.</text>
</comment>
<dbReference type="Proteomes" id="UP000356253">
    <property type="component" value="Unassembled WGS sequence"/>
</dbReference>
<sequence length="173" mass="19432">MKNKIYILLFLFMIGKSSTIFAQQEENTTPLEQSVIPTAVKNAVKKEFPNYTATQYSGIHQERTDDEFVEESNGGLIDNFEAFSVNLEGDDNELQLLATFNFDGKLLSVLSNKPNDTISPALSAKIAKNYPGWKIVNSYRHLTGGTITYFIVLNKNDNTITLYSDEDGNFVEN</sequence>
<proteinExistence type="predicted"/>
<name>A0AC61Y8G5_9FLAO</name>
<evidence type="ECO:0000313" key="1">
    <source>
        <dbReference type="EMBL" id="VVV00693.1"/>
    </source>
</evidence>
<accession>A0AC61Y8G5</accession>
<keyword evidence="2" id="KW-1185">Reference proteome</keyword>